<proteinExistence type="predicted"/>
<keyword evidence="1" id="KW-0472">Membrane</keyword>
<protein>
    <submittedName>
        <fullName evidence="2">Uncharacterized protein</fullName>
    </submittedName>
</protein>
<gene>
    <name evidence="2" type="ORF">PCC79_08315</name>
</gene>
<dbReference type="RefSeq" id="WP_342373551.1">
    <property type="nucleotide sequence ID" value="NZ_CP115965.1"/>
</dbReference>
<dbReference type="Proteomes" id="UP001434337">
    <property type="component" value="Chromosome"/>
</dbReference>
<keyword evidence="1" id="KW-0812">Transmembrane</keyword>
<reference evidence="2 3" key="1">
    <citation type="journal article" date="2023" name="Environ Microbiome">
        <title>A coral-associated actinobacterium mitigates coral bleaching under heat stress.</title>
        <authorList>
            <person name="Li J."/>
            <person name="Zou Y."/>
            <person name="Li Q."/>
            <person name="Zhang J."/>
            <person name="Bourne D.G."/>
            <person name="Lyu Y."/>
            <person name="Liu C."/>
            <person name="Zhang S."/>
        </authorList>
    </citation>
    <scope>NUCLEOTIDE SEQUENCE [LARGE SCALE GENOMIC DNA]</scope>
    <source>
        <strain evidence="2 3">SCSIO 13291</strain>
    </source>
</reference>
<dbReference type="EMBL" id="CP115965">
    <property type="protein sequence ID" value="WZX00171.1"/>
    <property type="molecule type" value="Genomic_DNA"/>
</dbReference>
<sequence length="306" mass="34006">MTTHYRWQLQPRFFVILGVLVALILGIWGVSALVGVVTAPRPAELPRGGRTIFPEYRLYGYSGYPGSSALGRLGTGDLDERMTEIEQTGADYVGDRELLPVMELIAVTVHGTPQADGLYRTRTSDEIIQSWLDAARRHEALLLLNIQPGRASMLDEVKHLEKWLVEPDVGLALDPEWAVSGDEIPGRVFGHTTGAELNEIADWTAALVAEHDLPEKVLLYHQLHENIVSDEAALVPHEGVVLIKSIDGIGTPRAKTNTYERIVATTPEYVHLGFKLFFEEDARHGPLMTAEEVMALTPQPEYVLWE</sequence>
<evidence type="ECO:0000256" key="1">
    <source>
        <dbReference type="SAM" id="Phobius"/>
    </source>
</evidence>
<keyword evidence="1" id="KW-1133">Transmembrane helix</keyword>
<feature type="transmembrane region" description="Helical" evidence="1">
    <location>
        <begin position="12"/>
        <end position="37"/>
    </location>
</feature>
<evidence type="ECO:0000313" key="2">
    <source>
        <dbReference type="EMBL" id="WZX00171.1"/>
    </source>
</evidence>
<keyword evidence="3" id="KW-1185">Reference proteome</keyword>
<organism evidence="2 3">
    <name type="scientific">Propioniciclava soli</name>
    <dbReference type="NCBI Taxonomy" id="2775081"/>
    <lineage>
        <taxon>Bacteria</taxon>
        <taxon>Bacillati</taxon>
        <taxon>Actinomycetota</taxon>
        <taxon>Actinomycetes</taxon>
        <taxon>Propionibacteriales</taxon>
        <taxon>Propionibacteriaceae</taxon>
        <taxon>Propioniciclava</taxon>
    </lineage>
</organism>
<accession>A0ABZ3CC44</accession>
<evidence type="ECO:0000313" key="3">
    <source>
        <dbReference type="Proteomes" id="UP001434337"/>
    </source>
</evidence>
<name>A0ABZ3CC44_9ACTN</name>